<dbReference type="AlphaFoldDB" id="A0A399IYV7"/>
<dbReference type="InterPro" id="IPR009959">
    <property type="entry name" value="Cyclase_SnoaL-like"/>
</dbReference>
<sequence length="128" mass="14452">MTPETLSQFYLGYIDCLNTQDWARLGLYVHGAVEHNDRPLGLDGYRQMLENDFRAIPDLTFNIAKLASQPPCIAARLAFDCTPVGTLFDLPVDGRRVQFSENVFYEVAEGRIRWVWSVIDTAAIAAQL</sequence>
<dbReference type="Gene3D" id="3.10.450.50">
    <property type="match status" value="1"/>
</dbReference>
<dbReference type="GO" id="GO:0030638">
    <property type="term" value="P:polyketide metabolic process"/>
    <property type="evidence" value="ECO:0007669"/>
    <property type="project" value="InterPro"/>
</dbReference>
<evidence type="ECO:0000313" key="2">
    <source>
        <dbReference type="Proteomes" id="UP000265848"/>
    </source>
</evidence>
<evidence type="ECO:0000313" key="1">
    <source>
        <dbReference type="EMBL" id="RII37637.1"/>
    </source>
</evidence>
<name>A0A399IYV7_9RHOB</name>
<reference evidence="1 2" key="1">
    <citation type="submission" date="2018-08" db="EMBL/GenBank/DDBJ databases">
        <title>Pseudooceanicola sediminis CY03 in the family Rhodobacteracea.</title>
        <authorList>
            <person name="Zhang Y.-J."/>
        </authorList>
    </citation>
    <scope>NUCLEOTIDE SEQUENCE [LARGE SCALE GENOMIC DNA]</scope>
    <source>
        <strain evidence="1 2">CY03</strain>
    </source>
</reference>
<dbReference type="EMBL" id="QWJJ01000015">
    <property type="protein sequence ID" value="RII37637.1"/>
    <property type="molecule type" value="Genomic_DNA"/>
</dbReference>
<gene>
    <name evidence="1" type="ORF">DL237_16005</name>
</gene>
<dbReference type="InterPro" id="IPR032710">
    <property type="entry name" value="NTF2-like_dom_sf"/>
</dbReference>
<accession>A0A399IYV7</accession>
<protein>
    <submittedName>
        <fullName evidence="1">Ester cyclase</fullName>
    </submittedName>
</protein>
<proteinExistence type="predicted"/>
<dbReference type="Pfam" id="PF07366">
    <property type="entry name" value="SnoaL"/>
    <property type="match status" value="1"/>
</dbReference>
<comment type="caution">
    <text evidence="1">The sequence shown here is derived from an EMBL/GenBank/DDBJ whole genome shotgun (WGS) entry which is preliminary data.</text>
</comment>
<dbReference type="OrthoDB" id="9810441at2"/>
<keyword evidence="2" id="KW-1185">Reference proteome</keyword>
<dbReference type="RefSeq" id="WP_119400099.1">
    <property type="nucleotide sequence ID" value="NZ_QWJJ01000015.1"/>
</dbReference>
<organism evidence="1 2">
    <name type="scientific">Pseudooceanicola sediminis</name>
    <dbReference type="NCBI Taxonomy" id="2211117"/>
    <lineage>
        <taxon>Bacteria</taxon>
        <taxon>Pseudomonadati</taxon>
        <taxon>Pseudomonadota</taxon>
        <taxon>Alphaproteobacteria</taxon>
        <taxon>Rhodobacterales</taxon>
        <taxon>Paracoccaceae</taxon>
        <taxon>Pseudooceanicola</taxon>
    </lineage>
</organism>
<dbReference type="SUPFAM" id="SSF54427">
    <property type="entry name" value="NTF2-like"/>
    <property type="match status" value="1"/>
</dbReference>
<dbReference type="Proteomes" id="UP000265848">
    <property type="component" value="Unassembled WGS sequence"/>
</dbReference>